<gene>
    <name evidence="3" type="ORF">UFOPK2992_00836</name>
</gene>
<dbReference type="Pfam" id="PF04069">
    <property type="entry name" value="OpuAC"/>
    <property type="match status" value="1"/>
</dbReference>
<protein>
    <submittedName>
        <fullName evidence="3">Unannotated protein</fullName>
    </submittedName>
</protein>
<reference evidence="3" key="1">
    <citation type="submission" date="2020-05" db="EMBL/GenBank/DDBJ databases">
        <authorList>
            <person name="Chiriac C."/>
            <person name="Salcher M."/>
            <person name="Ghai R."/>
            <person name="Kavagutti S V."/>
        </authorList>
    </citation>
    <scope>NUCLEOTIDE SEQUENCE</scope>
</reference>
<feature type="domain" description="ABC-type glycine betaine transport system substrate-binding" evidence="2">
    <location>
        <begin position="57"/>
        <end position="331"/>
    </location>
</feature>
<feature type="compositionally biased region" description="Low complexity" evidence="1">
    <location>
        <begin position="40"/>
        <end position="49"/>
    </location>
</feature>
<dbReference type="GO" id="GO:0022857">
    <property type="term" value="F:transmembrane transporter activity"/>
    <property type="evidence" value="ECO:0007669"/>
    <property type="project" value="InterPro"/>
</dbReference>
<evidence type="ECO:0000313" key="3">
    <source>
        <dbReference type="EMBL" id="CAB4797745.1"/>
    </source>
</evidence>
<dbReference type="GO" id="GO:0043190">
    <property type="term" value="C:ATP-binding cassette (ABC) transporter complex"/>
    <property type="evidence" value="ECO:0007669"/>
    <property type="project" value="InterPro"/>
</dbReference>
<dbReference type="EMBL" id="CAFAAI010000128">
    <property type="protein sequence ID" value="CAB4797745.1"/>
    <property type="molecule type" value="Genomic_DNA"/>
</dbReference>
<dbReference type="Gene3D" id="3.40.190.100">
    <property type="entry name" value="Glycine betaine-binding periplasmic protein, domain 2"/>
    <property type="match status" value="1"/>
</dbReference>
<feature type="region of interest" description="Disordered" evidence="1">
    <location>
        <begin position="29"/>
        <end position="49"/>
    </location>
</feature>
<dbReference type="SUPFAM" id="SSF53850">
    <property type="entry name" value="Periplasmic binding protein-like II"/>
    <property type="match status" value="1"/>
</dbReference>
<dbReference type="AlphaFoldDB" id="A0A6J6XNI3"/>
<evidence type="ECO:0000256" key="1">
    <source>
        <dbReference type="SAM" id="MobiDB-lite"/>
    </source>
</evidence>
<name>A0A6J6XNI3_9ZZZZ</name>
<evidence type="ECO:0000259" key="2">
    <source>
        <dbReference type="Pfam" id="PF04069"/>
    </source>
</evidence>
<dbReference type="InterPro" id="IPR007210">
    <property type="entry name" value="ABC_Gly_betaine_transp_sub-bd"/>
</dbReference>
<proteinExistence type="predicted"/>
<sequence>MRNRFTRSAAALTLGALIVVATACGSDTKAPASTGSVAPSDTSATADTSATTEAGADISLAVNPWTGSAVNANIAKIVLEANLGTKTTLVDIDEKATWPGLDDGSLDAVLEVWPSGHGADFDTYVTGKKSVVEIGKLGPKAKIGWYIPTSMLADHPDLATWEGFKDPANAKLFATAESGDLGQFLMGDPSYVSYDEQIIKNLNLPLKFVVAGSEAALITAVQQAEKDGTPLLLQFWQPHWLQSKVKLSEVKLPDVTDACTAAATANDGSYACDYPVDILYKAASAKLEAKNAKAFAFLSKMQLTTDQQNEIAAMVDSDGKTAAEAAQTWVDANADVVAEWLK</sequence>
<dbReference type="Gene3D" id="3.40.190.10">
    <property type="entry name" value="Periplasmic binding protein-like II"/>
    <property type="match status" value="1"/>
</dbReference>
<accession>A0A6J6XNI3</accession>
<dbReference type="PROSITE" id="PS51257">
    <property type="entry name" value="PROKAR_LIPOPROTEIN"/>
    <property type="match status" value="1"/>
</dbReference>
<organism evidence="3">
    <name type="scientific">freshwater metagenome</name>
    <dbReference type="NCBI Taxonomy" id="449393"/>
    <lineage>
        <taxon>unclassified sequences</taxon>
        <taxon>metagenomes</taxon>
        <taxon>ecological metagenomes</taxon>
    </lineage>
</organism>